<comment type="catalytic activity">
    <reaction evidence="1">
        <text>ATP + protein L-histidine = ADP + protein N-phospho-L-histidine.</text>
        <dbReference type="EC" id="2.7.13.3"/>
    </reaction>
</comment>
<dbReference type="InterPro" id="IPR003594">
    <property type="entry name" value="HATPase_dom"/>
</dbReference>
<dbReference type="SMART" id="SM00387">
    <property type="entry name" value="HATPase_c"/>
    <property type="match status" value="2"/>
</dbReference>
<dbReference type="Gene3D" id="1.10.287.130">
    <property type="match status" value="1"/>
</dbReference>
<dbReference type="GO" id="GO:0016020">
    <property type="term" value="C:membrane"/>
    <property type="evidence" value="ECO:0007669"/>
    <property type="project" value="InterPro"/>
</dbReference>
<protein>
    <recommendedName>
        <fullName evidence="2">histidine kinase</fullName>
        <ecNumber evidence="2">2.7.13.3</ecNumber>
    </recommendedName>
</protein>
<accession>A0A1E5L2K2</accession>
<comment type="caution">
    <text evidence="9">The sequence shown here is derived from an EMBL/GenBank/DDBJ whole genome shotgun (WGS) entry which is preliminary data.</text>
</comment>
<keyword evidence="10" id="KW-1185">Reference proteome</keyword>
<dbReference type="RefSeq" id="WP_069703386.1">
    <property type="nucleotide sequence ID" value="NZ_MJAT01000040.1"/>
</dbReference>
<proteinExistence type="predicted"/>
<dbReference type="InterPro" id="IPR010559">
    <property type="entry name" value="Sig_transdc_His_kin_internal"/>
</dbReference>
<dbReference type="InterPro" id="IPR005467">
    <property type="entry name" value="His_kinase_dom"/>
</dbReference>
<dbReference type="SUPFAM" id="SSF47384">
    <property type="entry name" value="Homodimeric domain of signal transducing histidine kinase"/>
    <property type="match status" value="1"/>
</dbReference>
<dbReference type="AlphaFoldDB" id="A0A1E5L2K2"/>
<dbReference type="SUPFAM" id="SSF55874">
    <property type="entry name" value="ATPase domain of HSP90 chaperone/DNA topoisomerase II/histidine kinase"/>
    <property type="match status" value="2"/>
</dbReference>
<evidence type="ECO:0000256" key="1">
    <source>
        <dbReference type="ARBA" id="ARBA00000085"/>
    </source>
</evidence>
<dbReference type="Pfam" id="PF06580">
    <property type="entry name" value="His_kinase"/>
    <property type="match status" value="1"/>
</dbReference>
<dbReference type="SUPFAM" id="SSF52172">
    <property type="entry name" value="CheY-like"/>
    <property type="match status" value="1"/>
</dbReference>
<dbReference type="InterPro" id="IPR008979">
    <property type="entry name" value="Galactose-bd-like_sf"/>
</dbReference>
<dbReference type="Gene3D" id="3.40.50.2300">
    <property type="match status" value="1"/>
</dbReference>
<feature type="transmembrane region" description="Helical" evidence="6">
    <location>
        <begin position="333"/>
        <end position="351"/>
    </location>
</feature>
<dbReference type="InterPro" id="IPR036097">
    <property type="entry name" value="HisK_dim/P_sf"/>
</dbReference>
<dbReference type="InterPro" id="IPR011006">
    <property type="entry name" value="CheY-like_superfamily"/>
</dbReference>
<dbReference type="Pfam" id="PF00512">
    <property type="entry name" value="HisKA"/>
    <property type="match status" value="1"/>
</dbReference>
<dbReference type="PANTHER" id="PTHR34220">
    <property type="entry name" value="SENSOR HISTIDINE KINASE YPDA"/>
    <property type="match status" value="1"/>
</dbReference>
<dbReference type="SMART" id="SM00388">
    <property type="entry name" value="HisKA"/>
    <property type="match status" value="1"/>
</dbReference>
<evidence type="ECO:0000259" key="8">
    <source>
        <dbReference type="PROSITE" id="PS50110"/>
    </source>
</evidence>
<gene>
    <name evidence="9" type="ORF">BHU72_12135</name>
</gene>
<feature type="modified residue" description="4-aspartylphosphate" evidence="5">
    <location>
        <position position="744"/>
    </location>
</feature>
<evidence type="ECO:0000313" key="9">
    <source>
        <dbReference type="EMBL" id="OEH84149.1"/>
    </source>
</evidence>
<evidence type="ECO:0000256" key="4">
    <source>
        <dbReference type="ARBA" id="ARBA00023012"/>
    </source>
</evidence>
<feature type="domain" description="Response regulatory" evidence="8">
    <location>
        <begin position="694"/>
        <end position="811"/>
    </location>
</feature>
<evidence type="ECO:0000256" key="3">
    <source>
        <dbReference type="ARBA" id="ARBA00022777"/>
    </source>
</evidence>
<feature type="transmembrane region" description="Helical" evidence="6">
    <location>
        <begin position="210"/>
        <end position="233"/>
    </location>
</feature>
<keyword evidence="3" id="KW-0808">Transferase</keyword>
<dbReference type="EC" id="2.7.13.3" evidence="2"/>
<evidence type="ECO:0000256" key="6">
    <source>
        <dbReference type="SAM" id="Phobius"/>
    </source>
</evidence>
<dbReference type="STRING" id="1390249.BHU72_12135"/>
<dbReference type="Gene3D" id="2.60.120.260">
    <property type="entry name" value="Galactose-binding domain-like"/>
    <property type="match status" value="1"/>
</dbReference>
<dbReference type="CDD" id="cd00082">
    <property type="entry name" value="HisKA"/>
    <property type="match status" value="1"/>
</dbReference>
<evidence type="ECO:0000256" key="5">
    <source>
        <dbReference type="PROSITE-ProRule" id="PRU00169"/>
    </source>
</evidence>
<name>A0A1E5L2K2_9FIRM</name>
<dbReference type="EMBL" id="MJAT01000040">
    <property type="protein sequence ID" value="OEH84149.1"/>
    <property type="molecule type" value="Genomic_DNA"/>
</dbReference>
<keyword evidence="4" id="KW-0902">Two-component regulatory system</keyword>
<feature type="transmembrane region" description="Helical" evidence="6">
    <location>
        <begin position="309"/>
        <end position="327"/>
    </location>
</feature>
<dbReference type="SUPFAM" id="SSF49785">
    <property type="entry name" value="Galactose-binding domain-like"/>
    <property type="match status" value="1"/>
</dbReference>
<dbReference type="PANTHER" id="PTHR34220:SF7">
    <property type="entry name" value="SENSOR HISTIDINE KINASE YPDA"/>
    <property type="match status" value="1"/>
</dbReference>
<dbReference type="Proteomes" id="UP000095255">
    <property type="component" value="Unassembled WGS sequence"/>
</dbReference>
<dbReference type="InterPro" id="IPR003661">
    <property type="entry name" value="HisK_dim/P_dom"/>
</dbReference>
<dbReference type="Gene3D" id="3.30.565.10">
    <property type="entry name" value="Histidine kinase-like ATPase, C-terminal domain"/>
    <property type="match status" value="2"/>
</dbReference>
<keyword evidence="3" id="KW-0418">Kinase</keyword>
<dbReference type="GO" id="GO:0000155">
    <property type="term" value="F:phosphorelay sensor kinase activity"/>
    <property type="evidence" value="ECO:0007669"/>
    <property type="project" value="InterPro"/>
</dbReference>
<feature type="transmembrane region" description="Helical" evidence="6">
    <location>
        <begin position="240"/>
        <end position="258"/>
    </location>
</feature>
<keyword evidence="6" id="KW-0812">Transmembrane</keyword>
<evidence type="ECO:0000259" key="7">
    <source>
        <dbReference type="PROSITE" id="PS50109"/>
    </source>
</evidence>
<dbReference type="InterPro" id="IPR050640">
    <property type="entry name" value="Bact_2-comp_sensor_kinase"/>
</dbReference>
<feature type="transmembrane region" description="Helical" evidence="6">
    <location>
        <begin position="278"/>
        <end position="297"/>
    </location>
</feature>
<keyword evidence="6" id="KW-0472">Membrane</keyword>
<reference evidence="9 10" key="1">
    <citation type="submission" date="2016-09" db="EMBL/GenBank/DDBJ databases">
        <title>Desulfuribacillus arsenicus sp. nov., an obligately anaerobic, dissimilatory arsenic- and antimonate-reducing bacterium isolated from anoxic sediments.</title>
        <authorList>
            <person name="Abin C.A."/>
            <person name="Hollibaugh J.T."/>
        </authorList>
    </citation>
    <scope>NUCLEOTIDE SEQUENCE [LARGE SCALE GENOMIC DNA]</scope>
    <source>
        <strain evidence="9 10">MLFW-2</strain>
    </source>
</reference>
<dbReference type="PROSITE" id="PS50110">
    <property type="entry name" value="RESPONSE_REGULATORY"/>
    <property type="match status" value="1"/>
</dbReference>
<dbReference type="Pfam" id="PF07695">
    <property type="entry name" value="7TMR-DISM_7TM"/>
    <property type="match status" value="1"/>
</dbReference>
<sequence length="1021" mass="115208">MNNKIIRIASLIFIMCGISFLIVTSYIDLSNSKAPEHFVSAGLIDLSKIEDFNHLVKLDGEWKFYENELIHDAQSIEESKKIFVTVPGKWNRYETGRKEPKSFGYGTFHLRIQLSETQINQMVGLKIQNIGMSNKVIINDQVISMSGKPGIDRNSYEMGNVPKYVFYYPEKTELDVLIQVTNFDYSPYSGIVSSILFGPQEVLENTRITAYGYELVFLGASLAVGFVFFMVFLFRIKRTYLLYFSMYIISSGLYVLTHGEKIWFHLFPTFDYLIFAKIQYFSAALAISFFIGYLYTSFPEVFKNRMTKALLLVSFAFYPAVLFPLSIQSNISSIQIAFYIAVMLYSVYGSVKSILHEHTYSVYFVGIILSTAFMGREGIYLVLGKGKVGLWMLLAQFTWILIHASLIAGRLSKTFDLVEEQSKELIRMDQLKDEFLAKLSYALRAPLMGISNVTKLYIEQEEDTLSYSRGVKLSQIQDFSRRLTRLVNDMTDISKIKEGKLTLELSVIQMNRFLRKVATSMAVAYKDDGARIVFDIEDSIPMIRADQDRMKQIIFCLMDHAVLNSKNNPITLSGRGNTESVEISVRYPEESSQSNKHNELFEPFSQQNDLGMESGLGLSIAKQLTELMGGIIEVKHIESGEISITVIFPAYKSRVEVDEIAVTEIQSSQGETFNDIEEQTLATPYSIKTAGQSTVIVADESPTNLKLIVDMLVHHNYSVIAVDNGHDVMKQLQLNPSTDLVVIDYWMQDPSGLEICRKLREVYSRDDLPILMLTTTIDPSVVERALLSGANDFLYKPYQANELIARVHSLVQVKKTLALTTSYELAFLHAQIKPHFLYNALNTIAEYCETEPHEAGRLIISLSKYLRGTLDFENISSFVTVEKELSLVKAYLNIEMARFDKLEVAFDVDDNITVSLPSLTLQTLVENAVKHGVTKIVAGGKVTISIKQLDDGVIFTVEDNGVGMDLEKLDISNKTSEKRNSIGLYNINTRLLKIYGKELIIESTPGLGTKASFVIPNGGSL</sequence>
<keyword evidence="6" id="KW-1133">Transmembrane helix</keyword>
<dbReference type="Pfam" id="PF02518">
    <property type="entry name" value="HATPase_c"/>
    <property type="match status" value="2"/>
</dbReference>
<dbReference type="InterPro" id="IPR001789">
    <property type="entry name" value="Sig_transdc_resp-reg_receiver"/>
</dbReference>
<feature type="transmembrane region" description="Helical" evidence="6">
    <location>
        <begin position="363"/>
        <end position="383"/>
    </location>
</feature>
<dbReference type="PROSITE" id="PS50109">
    <property type="entry name" value="HIS_KIN"/>
    <property type="match status" value="1"/>
</dbReference>
<dbReference type="InterPro" id="IPR036890">
    <property type="entry name" value="HATPase_C_sf"/>
</dbReference>
<evidence type="ECO:0000256" key="2">
    <source>
        <dbReference type="ARBA" id="ARBA00012438"/>
    </source>
</evidence>
<dbReference type="SMART" id="SM00448">
    <property type="entry name" value="REC"/>
    <property type="match status" value="1"/>
</dbReference>
<dbReference type="Pfam" id="PF00072">
    <property type="entry name" value="Response_reg"/>
    <property type="match status" value="1"/>
</dbReference>
<evidence type="ECO:0000313" key="10">
    <source>
        <dbReference type="Proteomes" id="UP000095255"/>
    </source>
</evidence>
<keyword evidence="5" id="KW-0597">Phosphoprotein</keyword>
<feature type="domain" description="Histidine kinase" evidence="7">
    <location>
        <begin position="438"/>
        <end position="652"/>
    </location>
</feature>
<dbReference type="InterPro" id="IPR011623">
    <property type="entry name" value="7TMR_DISM_rcpt_extracell_dom1"/>
</dbReference>
<feature type="transmembrane region" description="Helical" evidence="6">
    <location>
        <begin position="5"/>
        <end position="27"/>
    </location>
</feature>
<organism evidence="9 10">
    <name type="scientific">Desulfuribacillus stibiiarsenatis</name>
    <dbReference type="NCBI Taxonomy" id="1390249"/>
    <lineage>
        <taxon>Bacteria</taxon>
        <taxon>Bacillati</taxon>
        <taxon>Bacillota</taxon>
        <taxon>Desulfuribacillia</taxon>
        <taxon>Desulfuribacillales</taxon>
        <taxon>Desulfuribacillaceae</taxon>
        <taxon>Desulfuribacillus</taxon>
    </lineage>
</organism>